<proteinExistence type="predicted"/>
<organism evidence="2 3">
    <name type="scientific">Terrisporobacter glycolicus ATCC 14880 = DSM 1288</name>
    <dbReference type="NCBI Taxonomy" id="1121315"/>
    <lineage>
        <taxon>Bacteria</taxon>
        <taxon>Bacillati</taxon>
        <taxon>Bacillota</taxon>
        <taxon>Clostridia</taxon>
        <taxon>Peptostreptococcales</taxon>
        <taxon>Peptostreptococcaceae</taxon>
        <taxon>Terrisporobacter</taxon>
    </lineage>
</organism>
<dbReference type="InterPro" id="IPR006938">
    <property type="entry name" value="DUF624"/>
</dbReference>
<dbReference type="Pfam" id="PF04854">
    <property type="entry name" value="DUF624"/>
    <property type="match status" value="1"/>
</dbReference>
<keyword evidence="1" id="KW-0472">Membrane</keyword>
<dbReference type="Proteomes" id="UP001348492">
    <property type="component" value="Chromosome"/>
</dbReference>
<gene>
    <name evidence="2" type="ORF">TEGL_00250</name>
</gene>
<keyword evidence="1" id="KW-1133">Transmembrane helix</keyword>
<evidence type="ECO:0000256" key="1">
    <source>
        <dbReference type="SAM" id="Phobius"/>
    </source>
</evidence>
<feature type="transmembrane region" description="Helical" evidence="1">
    <location>
        <begin position="107"/>
        <end position="130"/>
    </location>
</feature>
<name>A0ABZ2EQ64_9FIRM</name>
<keyword evidence="3" id="KW-1185">Reference proteome</keyword>
<evidence type="ECO:0000313" key="2">
    <source>
        <dbReference type="EMBL" id="WWD81724.1"/>
    </source>
</evidence>
<feature type="transmembrane region" description="Helical" evidence="1">
    <location>
        <begin position="21"/>
        <end position="44"/>
    </location>
</feature>
<keyword evidence="1" id="KW-0812">Transmembrane</keyword>
<protein>
    <recommendedName>
        <fullName evidence="4">DUF624 domain-containing protein</fullName>
    </recommendedName>
</protein>
<evidence type="ECO:0000313" key="3">
    <source>
        <dbReference type="Proteomes" id="UP001348492"/>
    </source>
</evidence>
<evidence type="ECO:0008006" key="4">
    <source>
        <dbReference type="Google" id="ProtNLM"/>
    </source>
</evidence>
<dbReference type="EMBL" id="CP117523">
    <property type="protein sequence ID" value="WWD81724.1"/>
    <property type="molecule type" value="Genomic_DNA"/>
</dbReference>
<feature type="transmembrane region" description="Helical" evidence="1">
    <location>
        <begin position="175"/>
        <end position="199"/>
    </location>
</feature>
<feature type="transmembrane region" description="Helical" evidence="1">
    <location>
        <begin position="76"/>
        <end position="95"/>
    </location>
</feature>
<sequence>MDNLFRYDNKFFEILGKITDIVILNLLCIISCLPIVTIGASITATYSVAMKMTKDEETYIVKEFIRSFKENFKTSSIVWITMIVIGGVLMFDFYMSRFVSNESISKILQFIFTMISIIYTFTLTYVFPIISKFENTIKNTMINSVLISIQNLPYTVIILFLNLSPFLLINLFSSYWGQIIFLYIVIGFGIIICINSIIFEKIFNKLIK</sequence>
<dbReference type="RefSeq" id="WP_018590914.1">
    <property type="nucleotide sequence ID" value="NZ_AUUB01000004.1"/>
</dbReference>
<accession>A0ABZ2EQ64</accession>
<reference evidence="2 3" key="1">
    <citation type="journal article" date="2023" name="PLoS ONE">
        <title>Genome-based metabolic and phylogenomic analysis of three Terrisporobacter species.</title>
        <authorList>
            <person name="Boer T."/>
            <person name="Bengelsdorf F.R."/>
            <person name="Bomeke M."/>
            <person name="Daniel R."/>
            <person name="Poehlein A."/>
        </authorList>
    </citation>
    <scope>NUCLEOTIDE SEQUENCE [LARGE SCALE GENOMIC DNA]</scope>
    <source>
        <strain evidence="2 3">DSM 1288</strain>
    </source>
</reference>